<dbReference type="PANTHER" id="PTHR35011">
    <property type="entry name" value="2,3-DIKETO-L-GULONATE TRAP TRANSPORTER SMALL PERMEASE PROTEIN YIAM"/>
    <property type="match status" value="1"/>
</dbReference>
<evidence type="ECO:0000313" key="12">
    <source>
        <dbReference type="Proteomes" id="UP000626220"/>
    </source>
</evidence>
<evidence type="ECO:0000256" key="8">
    <source>
        <dbReference type="ARBA" id="ARBA00038436"/>
    </source>
</evidence>
<evidence type="ECO:0000256" key="6">
    <source>
        <dbReference type="ARBA" id="ARBA00022989"/>
    </source>
</evidence>
<evidence type="ECO:0000256" key="9">
    <source>
        <dbReference type="RuleBase" id="RU369079"/>
    </source>
</evidence>
<sequence>MFQMQKTATLVTRINRFTTVLGGLAIALMMLHITADVAGRYLFNTSLPGTITIVSNYYMVVAVFLPLALAEEEDAHISVEVFTAGLGETGQRIIAIITLFVSLAVCMLFTGKTWEEAIRQMESGAAVLQGNSTVTIWPSNFLLPIGFGLMVIVLIIKLIGYLSRSARSPFLPDFTRLDPVENFND</sequence>
<dbReference type="PANTHER" id="PTHR35011:SF10">
    <property type="entry name" value="TRAP TRANSPORTER SMALL PERMEASE PROTEIN"/>
    <property type="match status" value="1"/>
</dbReference>
<reference evidence="11" key="2">
    <citation type="submission" date="2020-09" db="EMBL/GenBank/DDBJ databases">
        <authorList>
            <person name="Sun Q."/>
            <person name="Kim S."/>
        </authorList>
    </citation>
    <scope>NUCLEOTIDE SEQUENCE</scope>
    <source>
        <strain evidence="11">KCTC 42650</strain>
    </source>
</reference>
<dbReference type="GO" id="GO:0005886">
    <property type="term" value="C:plasma membrane"/>
    <property type="evidence" value="ECO:0007669"/>
    <property type="project" value="UniProtKB-SubCell"/>
</dbReference>
<keyword evidence="3" id="KW-1003">Cell membrane</keyword>
<comment type="similarity">
    <text evidence="8 9">Belongs to the TRAP transporter small permease family.</text>
</comment>
<comment type="subunit">
    <text evidence="9">The complex comprises the extracytoplasmic solute receptor protein and the two transmembrane proteins.</text>
</comment>
<evidence type="ECO:0000256" key="4">
    <source>
        <dbReference type="ARBA" id="ARBA00022519"/>
    </source>
</evidence>
<reference evidence="11" key="1">
    <citation type="journal article" date="2014" name="Int. J. Syst. Evol. Microbiol.">
        <title>Complete genome sequence of Corynebacterium casei LMG S-19264T (=DSM 44701T), isolated from a smear-ripened cheese.</title>
        <authorList>
            <consortium name="US DOE Joint Genome Institute (JGI-PGF)"/>
            <person name="Walter F."/>
            <person name="Albersmeier A."/>
            <person name="Kalinowski J."/>
            <person name="Ruckert C."/>
        </authorList>
    </citation>
    <scope>NUCLEOTIDE SEQUENCE</scope>
    <source>
        <strain evidence="11">KCTC 42650</strain>
    </source>
</reference>
<comment type="caution">
    <text evidence="11">The sequence shown here is derived from an EMBL/GenBank/DDBJ whole genome shotgun (WGS) entry which is preliminary data.</text>
</comment>
<feature type="transmembrane region" description="Helical" evidence="9">
    <location>
        <begin position="141"/>
        <end position="162"/>
    </location>
</feature>
<protein>
    <recommendedName>
        <fullName evidence="9">TRAP transporter small permease protein</fullName>
    </recommendedName>
</protein>
<keyword evidence="4 9" id="KW-0997">Cell inner membrane</keyword>
<dbReference type="GO" id="GO:0022857">
    <property type="term" value="F:transmembrane transporter activity"/>
    <property type="evidence" value="ECO:0007669"/>
    <property type="project" value="UniProtKB-UniRule"/>
</dbReference>
<keyword evidence="2 9" id="KW-0813">Transport</keyword>
<evidence type="ECO:0000256" key="7">
    <source>
        <dbReference type="ARBA" id="ARBA00023136"/>
    </source>
</evidence>
<organism evidence="11 12">
    <name type="scientific">Seohaeicola zhoushanensis</name>
    <dbReference type="NCBI Taxonomy" id="1569283"/>
    <lineage>
        <taxon>Bacteria</taxon>
        <taxon>Pseudomonadati</taxon>
        <taxon>Pseudomonadota</taxon>
        <taxon>Alphaproteobacteria</taxon>
        <taxon>Rhodobacterales</taxon>
        <taxon>Roseobacteraceae</taxon>
        <taxon>Seohaeicola</taxon>
    </lineage>
</organism>
<keyword evidence="5 9" id="KW-0812">Transmembrane</keyword>
<gene>
    <name evidence="11" type="ORF">GCM10017056_42820</name>
</gene>
<keyword evidence="7 9" id="KW-0472">Membrane</keyword>
<evidence type="ECO:0000256" key="5">
    <source>
        <dbReference type="ARBA" id="ARBA00022692"/>
    </source>
</evidence>
<accession>A0A8J3M9D5</accession>
<dbReference type="GO" id="GO:0015740">
    <property type="term" value="P:C4-dicarboxylate transport"/>
    <property type="evidence" value="ECO:0007669"/>
    <property type="project" value="TreeGrafter"/>
</dbReference>
<keyword evidence="6 9" id="KW-1133">Transmembrane helix</keyword>
<name>A0A8J3M9D5_9RHOB</name>
<feature type="transmembrane region" description="Helical" evidence="9">
    <location>
        <begin position="91"/>
        <end position="111"/>
    </location>
</feature>
<dbReference type="Proteomes" id="UP000626220">
    <property type="component" value="Unassembled WGS sequence"/>
</dbReference>
<feature type="transmembrane region" description="Helical" evidence="9">
    <location>
        <begin position="20"/>
        <end position="43"/>
    </location>
</feature>
<comment type="function">
    <text evidence="9">Part of the tripartite ATP-independent periplasmic (TRAP) transport system.</text>
</comment>
<dbReference type="EMBL" id="BNCJ01000019">
    <property type="protein sequence ID" value="GHF67028.1"/>
    <property type="molecule type" value="Genomic_DNA"/>
</dbReference>
<dbReference type="Pfam" id="PF04290">
    <property type="entry name" value="DctQ"/>
    <property type="match status" value="1"/>
</dbReference>
<evidence type="ECO:0000259" key="10">
    <source>
        <dbReference type="Pfam" id="PF04290"/>
    </source>
</evidence>
<comment type="subcellular location">
    <subcellularLocation>
        <location evidence="1 9">Cell inner membrane</location>
        <topology evidence="1 9">Multi-pass membrane protein</topology>
    </subcellularLocation>
</comment>
<evidence type="ECO:0000313" key="11">
    <source>
        <dbReference type="EMBL" id="GHF67028.1"/>
    </source>
</evidence>
<feature type="domain" description="Tripartite ATP-independent periplasmic transporters DctQ component" evidence="10">
    <location>
        <begin position="29"/>
        <end position="160"/>
    </location>
</feature>
<proteinExistence type="inferred from homology"/>
<evidence type="ECO:0000256" key="1">
    <source>
        <dbReference type="ARBA" id="ARBA00004429"/>
    </source>
</evidence>
<dbReference type="AlphaFoldDB" id="A0A8J3M9D5"/>
<dbReference type="InterPro" id="IPR055348">
    <property type="entry name" value="DctQ"/>
</dbReference>
<feature type="transmembrane region" description="Helical" evidence="9">
    <location>
        <begin position="49"/>
        <end position="70"/>
    </location>
</feature>
<dbReference type="InterPro" id="IPR007387">
    <property type="entry name" value="TRAP_DctQ"/>
</dbReference>
<evidence type="ECO:0000256" key="3">
    <source>
        <dbReference type="ARBA" id="ARBA00022475"/>
    </source>
</evidence>
<keyword evidence="12" id="KW-1185">Reference proteome</keyword>
<evidence type="ECO:0000256" key="2">
    <source>
        <dbReference type="ARBA" id="ARBA00022448"/>
    </source>
</evidence>